<name>A0ACB9ILQ3_9ASTR</name>
<dbReference type="Proteomes" id="UP001056120">
    <property type="component" value="Linkage Group LG08"/>
</dbReference>
<dbReference type="EMBL" id="CM042025">
    <property type="protein sequence ID" value="KAI3808920.1"/>
    <property type="molecule type" value="Genomic_DNA"/>
</dbReference>
<gene>
    <name evidence="1" type="ORF">L1987_24883</name>
</gene>
<reference evidence="2" key="1">
    <citation type="journal article" date="2022" name="Mol. Ecol. Resour.">
        <title>The genomes of chicory, endive, great burdock and yacon provide insights into Asteraceae palaeo-polyploidization history and plant inulin production.</title>
        <authorList>
            <person name="Fan W."/>
            <person name="Wang S."/>
            <person name="Wang H."/>
            <person name="Wang A."/>
            <person name="Jiang F."/>
            <person name="Liu H."/>
            <person name="Zhao H."/>
            <person name="Xu D."/>
            <person name="Zhang Y."/>
        </authorList>
    </citation>
    <scope>NUCLEOTIDE SEQUENCE [LARGE SCALE GENOMIC DNA]</scope>
    <source>
        <strain evidence="2">cv. Yunnan</strain>
    </source>
</reference>
<evidence type="ECO:0000313" key="1">
    <source>
        <dbReference type="EMBL" id="KAI3808920.1"/>
    </source>
</evidence>
<comment type="caution">
    <text evidence="1">The sequence shown here is derived from an EMBL/GenBank/DDBJ whole genome shotgun (WGS) entry which is preliminary data.</text>
</comment>
<organism evidence="1 2">
    <name type="scientific">Smallanthus sonchifolius</name>
    <dbReference type="NCBI Taxonomy" id="185202"/>
    <lineage>
        <taxon>Eukaryota</taxon>
        <taxon>Viridiplantae</taxon>
        <taxon>Streptophyta</taxon>
        <taxon>Embryophyta</taxon>
        <taxon>Tracheophyta</taxon>
        <taxon>Spermatophyta</taxon>
        <taxon>Magnoliopsida</taxon>
        <taxon>eudicotyledons</taxon>
        <taxon>Gunneridae</taxon>
        <taxon>Pentapetalae</taxon>
        <taxon>asterids</taxon>
        <taxon>campanulids</taxon>
        <taxon>Asterales</taxon>
        <taxon>Asteraceae</taxon>
        <taxon>Asteroideae</taxon>
        <taxon>Heliantheae alliance</taxon>
        <taxon>Millerieae</taxon>
        <taxon>Smallanthus</taxon>
    </lineage>
</organism>
<accession>A0ACB9ILQ3</accession>
<evidence type="ECO:0000313" key="2">
    <source>
        <dbReference type="Proteomes" id="UP001056120"/>
    </source>
</evidence>
<sequence>MLLCLLLLPPQLMLIQPTKTRRCHTFSEEEQESKLPNCSSFIPSSLPLLTSVSGIITLRGLLAPTILQT</sequence>
<proteinExistence type="predicted"/>
<keyword evidence="2" id="KW-1185">Reference proteome</keyword>
<reference evidence="1 2" key="2">
    <citation type="journal article" date="2022" name="Mol. Ecol. Resour.">
        <title>The genomes of chicory, endive, great burdock and yacon provide insights into Asteraceae paleo-polyploidization history and plant inulin production.</title>
        <authorList>
            <person name="Fan W."/>
            <person name="Wang S."/>
            <person name="Wang H."/>
            <person name="Wang A."/>
            <person name="Jiang F."/>
            <person name="Liu H."/>
            <person name="Zhao H."/>
            <person name="Xu D."/>
            <person name="Zhang Y."/>
        </authorList>
    </citation>
    <scope>NUCLEOTIDE SEQUENCE [LARGE SCALE GENOMIC DNA]</scope>
    <source>
        <strain evidence="2">cv. Yunnan</strain>
        <tissue evidence="1">Leaves</tissue>
    </source>
</reference>
<protein>
    <submittedName>
        <fullName evidence="1">Uncharacterized protein</fullName>
    </submittedName>
</protein>